<dbReference type="InterPro" id="IPR035979">
    <property type="entry name" value="RBD_domain_sf"/>
</dbReference>
<feature type="domain" description="RRM" evidence="4">
    <location>
        <begin position="11"/>
        <end position="81"/>
    </location>
</feature>
<protein>
    <recommendedName>
        <fullName evidence="4">RRM domain-containing protein</fullName>
    </recommendedName>
</protein>
<keyword evidence="6" id="KW-1185">Reference proteome</keyword>
<organism evidence="5 6">
    <name type="scientific">Ridgeia piscesae</name>
    <name type="common">Tubeworm</name>
    <dbReference type="NCBI Taxonomy" id="27915"/>
    <lineage>
        <taxon>Eukaryota</taxon>
        <taxon>Metazoa</taxon>
        <taxon>Spiralia</taxon>
        <taxon>Lophotrochozoa</taxon>
        <taxon>Annelida</taxon>
        <taxon>Polychaeta</taxon>
        <taxon>Sedentaria</taxon>
        <taxon>Canalipalpata</taxon>
        <taxon>Sabellida</taxon>
        <taxon>Siboglinidae</taxon>
        <taxon>Ridgeia</taxon>
    </lineage>
</organism>
<dbReference type="EMBL" id="JAODUO010000185">
    <property type="protein sequence ID" value="KAK2186894.1"/>
    <property type="molecule type" value="Genomic_DNA"/>
</dbReference>
<dbReference type="GO" id="GO:0003729">
    <property type="term" value="F:mRNA binding"/>
    <property type="evidence" value="ECO:0007669"/>
    <property type="project" value="TreeGrafter"/>
</dbReference>
<evidence type="ECO:0000256" key="1">
    <source>
        <dbReference type="ARBA" id="ARBA00022884"/>
    </source>
</evidence>
<name>A0AAD9P2K2_RIDPI</name>
<dbReference type="Pfam" id="PF00076">
    <property type="entry name" value="RRM_1"/>
    <property type="match status" value="1"/>
</dbReference>
<dbReference type="AlphaFoldDB" id="A0AAD9P2K2"/>
<dbReference type="PANTHER" id="PTHR48025:SF26">
    <property type="entry name" value="HETEROGENEOUS NUCLEAR RIBONUCLEOPROTEIN M-RELATED"/>
    <property type="match status" value="1"/>
</dbReference>
<dbReference type="PANTHER" id="PTHR48025">
    <property type="entry name" value="OS02G0815200 PROTEIN"/>
    <property type="match status" value="1"/>
</dbReference>
<feature type="compositionally biased region" description="Basic and acidic residues" evidence="3">
    <location>
        <begin position="95"/>
        <end position="107"/>
    </location>
</feature>
<dbReference type="SUPFAM" id="SSF54928">
    <property type="entry name" value="RNA-binding domain, RBD"/>
    <property type="match status" value="1"/>
</dbReference>
<comment type="caution">
    <text evidence="5">The sequence shown here is derived from an EMBL/GenBank/DDBJ whole genome shotgun (WGS) entry which is preliminary data.</text>
</comment>
<evidence type="ECO:0000313" key="6">
    <source>
        <dbReference type="Proteomes" id="UP001209878"/>
    </source>
</evidence>
<evidence type="ECO:0000259" key="4">
    <source>
        <dbReference type="PROSITE" id="PS50102"/>
    </source>
</evidence>
<accession>A0AAD9P2K2</accession>
<evidence type="ECO:0000256" key="2">
    <source>
        <dbReference type="PROSITE-ProRule" id="PRU00176"/>
    </source>
</evidence>
<keyword evidence="1 2" id="KW-0694">RNA-binding</keyword>
<proteinExistence type="predicted"/>
<dbReference type="CDD" id="cd12343">
    <property type="entry name" value="RRM1_2_CoAA_like"/>
    <property type="match status" value="1"/>
</dbReference>
<sequence>MAARKGRTIPTKIYVGNLPETCRRQDLLESFEKYGKVTECDIVRNYAFVHMESADEAQLAVDGLNSSDFNGSKITVQLSTSKVRQQPGMGNNVNEPRRPYPKTEERPATASYYPGTVAPPYARYREPPIYSRDPYDPYYRERAYPAVDRYRPYADPYERALVRPARDPYYVRERDPYARPPPDYYLARQSPPPVSREYVRAYYEDRGRLISLVLPSQLPSVPSGRVVKVLEMSHRATYASPQSFESSAIIVGHETCNCSPRRLLGNSASVTRQWCVGHSRHRGCHLATSKSCA</sequence>
<dbReference type="Gene3D" id="3.30.70.330">
    <property type="match status" value="1"/>
</dbReference>
<dbReference type="InterPro" id="IPR012677">
    <property type="entry name" value="Nucleotide-bd_a/b_plait_sf"/>
</dbReference>
<evidence type="ECO:0000313" key="5">
    <source>
        <dbReference type="EMBL" id="KAK2186894.1"/>
    </source>
</evidence>
<dbReference type="Proteomes" id="UP001209878">
    <property type="component" value="Unassembled WGS sequence"/>
</dbReference>
<dbReference type="GO" id="GO:0005634">
    <property type="term" value="C:nucleus"/>
    <property type="evidence" value="ECO:0007669"/>
    <property type="project" value="TreeGrafter"/>
</dbReference>
<dbReference type="PROSITE" id="PS50102">
    <property type="entry name" value="RRM"/>
    <property type="match status" value="1"/>
</dbReference>
<dbReference type="InterPro" id="IPR000504">
    <property type="entry name" value="RRM_dom"/>
</dbReference>
<dbReference type="InterPro" id="IPR050502">
    <property type="entry name" value="Euk_RNA-bind_prot"/>
</dbReference>
<feature type="region of interest" description="Disordered" evidence="3">
    <location>
        <begin position="83"/>
        <end position="114"/>
    </location>
</feature>
<gene>
    <name evidence="5" type="ORF">NP493_185g04026</name>
</gene>
<feature type="compositionally biased region" description="Polar residues" evidence="3">
    <location>
        <begin position="83"/>
        <end position="94"/>
    </location>
</feature>
<dbReference type="SMART" id="SM00360">
    <property type="entry name" value="RRM"/>
    <property type="match status" value="1"/>
</dbReference>
<evidence type="ECO:0000256" key="3">
    <source>
        <dbReference type="SAM" id="MobiDB-lite"/>
    </source>
</evidence>
<reference evidence="5" key="1">
    <citation type="journal article" date="2023" name="Mol. Biol. Evol.">
        <title>Third-Generation Sequencing Reveals the Adaptive Role of the Epigenome in Three Deep-Sea Polychaetes.</title>
        <authorList>
            <person name="Perez M."/>
            <person name="Aroh O."/>
            <person name="Sun Y."/>
            <person name="Lan Y."/>
            <person name="Juniper S.K."/>
            <person name="Young C.R."/>
            <person name="Angers B."/>
            <person name="Qian P.Y."/>
        </authorList>
    </citation>
    <scope>NUCLEOTIDE SEQUENCE</scope>
    <source>
        <strain evidence="5">R07B-5</strain>
    </source>
</reference>